<dbReference type="EMBL" id="JAZGQO010000001">
    <property type="protein sequence ID" value="KAK6196369.1"/>
    <property type="molecule type" value="Genomic_DNA"/>
</dbReference>
<reference evidence="1 2" key="1">
    <citation type="submission" date="2024-01" db="EMBL/GenBank/DDBJ databases">
        <title>The genome of the rayed Mediterranean limpet Patella caerulea (Linnaeus, 1758).</title>
        <authorList>
            <person name="Anh-Thu Weber A."/>
            <person name="Halstead-Nussloch G."/>
        </authorList>
    </citation>
    <scope>NUCLEOTIDE SEQUENCE [LARGE SCALE GENOMIC DNA]</scope>
    <source>
        <strain evidence="1">AATW-2023a</strain>
        <tissue evidence="1">Whole specimen</tissue>
    </source>
</reference>
<comment type="caution">
    <text evidence="1">The sequence shown here is derived from an EMBL/GenBank/DDBJ whole genome shotgun (WGS) entry which is preliminary data.</text>
</comment>
<keyword evidence="2" id="KW-1185">Reference proteome</keyword>
<proteinExistence type="predicted"/>
<dbReference type="AlphaFoldDB" id="A0AAN8KEW7"/>
<accession>A0AAN8KEW7</accession>
<evidence type="ECO:0000313" key="1">
    <source>
        <dbReference type="EMBL" id="KAK6196369.1"/>
    </source>
</evidence>
<protein>
    <submittedName>
        <fullName evidence="1">Uncharacterized protein</fullName>
    </submittedName>
</protein>
<name>A0AAN8KEW7_PATCE</name>
<sequence length="134" mass="15548">MWKQFHTLCLDNAFLIAASRTIQCIASSDIISHTFIQSFIHKLLTFILNVTTSYIEKENCITECSMSFNDQSVLFYIAGFIVHALSMKGDLYSNIIEKLTSTDHKETYLQIFKSWSEKIDRGDLRLHQMTFTYS</sequence>
<dbReference type="Proteomes" id="UP001347796">
    <property type="component" value="Unassembled WGS sequence"/>
</dbReference>
<evidence type="ECO:0000313" key="2">
    <source>
        <dbReference type="Proteomes" id="UP001347796"/>
    </source>
</evidence>
<organism evidence="1 2">
    <name type="scientific">Patella caerulea</name>
    <name type="common">Rayed Mediterranean limpet</name>
    <dbReference type="NCBI Taxonomy" id="87958"/>
    <lineage>
        <taxon>Eukaryota</taxon>
        <taxon>Metazoa</taxon>
        <taxon>Spiralia</taxon>
        <taxon>Lophotrochozoa</taxon>
        <taxon>Mollusca</taxon>
        <taxon>Gastropoda</taxon>
        <taxon>Patellogastropoda</taxon>
        <taxon>Patelloidea</taxon>
        <taxon>Patellidae</taxon>
        <taxon>Patella</taxon>
    </lineage>
</organism>
<gene>
    <name evidence="1" type="ORF">SNE40_001606</name>
</gene>